<evidence type="ECO:0000256" key="5">
    <source>
        <dbReference type="ARBA" id="ARBA00022598"/>
    </source>
</evidence>
<evidence type="ECO:0000259" key="12">
    <source>
        <dbReference type="Pfam" id="PF09334"/>
    </source>
</evidence>
<dbReference type="GO" id="GO:0005524">
    <property type="term" value="F:ATP binding"/>
    <property type="evidence" value="ECO:0007669"/>
    <property type="project" value="UniProtKB-UniRule"/>
</dbReference>
<comment type="similarity">
    <text evidence="3 11">Belongs to the class-I aminoacyl-tRNA synthetase family. MetG type 1 subfamily.</text>
</comment>
<keyword evidence="6 11" id="KW-0547">Nucleotide-binding</keyword>
<accession>A0A6I6UT94</accession>
<dbReference type="SUPFAM" id="SSF57770">
    <property type="entry name" value="Methionyl-tRNA synthetase (MetRS), Zn-domain"/>
    <property type="match status" value="1"/>
</dbReference>
<dbReference type="PANTHER" id="PTHR45765">
    <property type="entry name" value="METHIONINE--TRNA LIGASE"/>
    <property type="match status" value="1"/>
</dbReference>
<keyword evidence="4 11" id="KW-0963">Cytoplasm</keyword>
<keyword evidence="8 11" id="KW-0648">Protein biosynthesis</keyword>
<dbReference type="CDD" id="cd00814">
    <property type="entry name" value="MetRS_core"/>
    <property type="match status" value="1"/>
</dbReference>
<dbReference type="PROSITE" id="PS00178">
    <property type="entry name" value="AA_TRNA_LIGASE_I"/>
    <property type="match status" value="1"/>
</dbReference>
<evidence type="ECO:0000256" key="1">
    <source>
        <dbReference type="ARBA" id="ARBA00003314"/>
    </source>
</evidence>
<dbReference type="Gene3D" id="3.40.50.620">
    <property type="entry name" value="HUPs"/>
    <property type="match status" value="1"/>
</dbReference>
<feature type="binding site" evidence="11">
    <location>
        <position position="141"/>
    </location>
    <ligand>
        <name>Zn(2+)</name>
        <dbReference type="ChEBI" id="CHEBI:29105"/>
    </ligand>
</feature>
<feature type="short sequence motif" description="'HIGH' region" evidence="11">
    <location>
        <begin position="10"/>
        <end position="20"/>
    </location>
</feature>
<name>A0A6I6UT94_9BACI</name>
<keyword evidence="5 11" id="KW-0436">Ligase</keyword>
<dbReference type="NCBIfam" id="TIGR00398">
    <property type="entry name" value="metG"/>
    <property type="match status" value="1"/>
</dbReference>
<evidence type="ECO:0000313" key="14">
    <source>
        <dbReference type="Proteomes" id="UP000465062"/>
    </source>
</evidence>
<dbReference type="GO" id="GO:0006431">
    <property type="term" value="P:methionyl-tRNA aminoacylation"/>
    <property type="evidence" value="ECO:0007669"/>
    <property type="project" value="UniProtKB-UniRule"/>
</dbReference>
<protein>
    <recommendedName>
        <fullName evidence="11">Methionine--tRNA ligase</fullName>
        <ecNumber evidence="11">6.1.1.10</ecNumber>
    </recommendedName>
    <alternativeName>
        <fullName evidence="11">Methionyl-tRNA synthetase</fullName>
        <shortName evidence="11">MetRS</shortName>
    </alternativeName>
</protein>
<dbReference type="PANTHER" id="PTHR45765:SF1">
    <property type="entry name" value="METHIONINE--TRNA LIGASE, CYTOPLASMIC"/>
    <property type="match status" value="1"/>
</dbReference>
<dbReference type="CDD" id="cd07957">
    <property type="entry name" value="Anticodon_Ia_Met"/>
    <property type="match status" value="1"/>
</dbReference>
<evidence type="ECO:0000256" key="6">
    <source>
        <dbReference type="ARBA" id="ARBA00022741"/>
    </source>
</evidence>
<dbReference type="InterPro" id="IPR033911">
    <property type="entry name" value="MetRS_core"/>
</dbReference>
<comment type="function">
    <text evidence="1 11">Is required not only for elongation of protein synthesis but also for the initiation of all mRNA translation through initiator tRNA(fMet) aminoacylation.</text>
</comment>
<dbReference type="Pfam" id="PF09334">
    <property type="entry name" value="tRNA-synt_1g"/>
    <property type="match status" value="1"/>
</dbReference>
<keyword evidence="11" id="KW-0479">Metal-binding</keyword>
<feature type="binding site" evidence="11">
    <location>
        <position position="331"/>
    </location>
    <ligand>
        <name>ATP</name>
        <dbReference type="ChEBI" id="CHEBI:30616"/>
    </ligand>
</feature>
<feature type="domain" description="Methionyl/Leucyl tRNA synthetase" evidence="12">
    <location>
        <begin position="4"/>
        <end position="391"/>
    </location>
</feature>
<dbReference type="EMBL" id="CP047394">
    <property type="protein sequence ID" value="QHE61840.1"/>
    <property type="molecule type" value="Genomic_DNA"/>
</dbReference>
<comment type="subunit">
    <text evidence="11">Monomer.</text>
</comment>
<dbReference type="HAMAP" id="MF_00098">
    <property type="entry name" value="Met_tRNA_synth_type1"/>
    <property type="match status" value="1"/>
</dbReference>
<evidence type="ECO:0000256" key="2">
    <source>
        <dbReference type="ARBA" id="ARBA00004496"/>
    </source>
</evidence>
<dbReference type="InterPro" id="IPR029038">
    <property type="entry name" value="MetRS_Zn"/>
</dbReference>
<dbReference type="InterPro" id="IPR015413">
    <property type="entry name" value="Methionyl/Leucyl_tRNA_Synth"/>
</dbReference>
<dbReference type="InterPro" id="IPR001412">
    <property type="entry name" value="aa-tRNA-synth_I_CS"/>
</dbReference>
<proteinExistence type="inferred from homology"/>
<gene>
    <name evidence="11" type="primary">metG</name>
    <name evidence="13" type="ORF">FHE72_13070</name>
</gene>
<keyword evidence="9 11" id="KW-0030">Aminoacyl-tRNA synthetase</keyword>
<dbReference type="InterPro" id="IPR014758">
    <property type="entry name" value="Met-tRNA_synth"/>
</dbReference>
<dbReference type="Proteomes" id="UP000465062">
    <property type="component" value="Chromosome"/>
</dbReference>
<sequence length="547" mass="63418">MTVFIGGAWPYANGSLHLGHIAALLPGDIIARYYRLKGERVLYVSGSDCNGTPIGIRPAQVGIKVEEVANRYHEEFVRSFQSLGFSYDEYTRTDHPYHHQEVQRIFTTLHEQGWLYEKEVEQVYCLNDQRFLPDRFVEGTCPVCGAKARGDQCDQCSTVLDPTDLLNGICKICGEEPVLKTTTHLYFALSKFQQPLESLIKEQKGKWRDNAVQLTSRYLKEGLKDRPVTRDLENGVEVPIEGFRDKKIYVWIEAVCGYLSASKKWAGEGNESLNEFWAKDTRSYYVHGKDNIPFHTIIWPAVLLGMNEETHLPGHIVSNEYLTLEKRKISTSQNWAVWVKDLLNDYHPDTIRYFLTINAPEKRDADFSWREFIYSHNSELLGAFGNLVQRTVKFYKKEFGDNLIVNKVDERVHQKVEEVFSSVGHWIESGSTRQGLEEVFEFIRWCNKRFDEQKPWVIVKENREEGKRVLEEFLYFISNLRSILEPFIPFTASKVGEQLGMTHQPLWESVSLPLKLTTENALPLFKRIDLEWIDIEREKLNGKSKGE</sequence>
<reference evidence="13 14" key="1">
    <citation type="submission" date="2019-06" db="EMBL/GenBank/DDBJ databases">
        <title>An operon consisting of a P-type ATPase gene and a transcriptional regular gene given the different cadmium resistance in Bacillus vietamensis 151-6 and Bacillus marisflavi 151-25.</title>
        <authorList>
            <person name="Yu X."/>
        </authorList>
    </citation>
    <scope>NUCLEOTIDE SEQUENCE [LARGE SCALE GENOMIC DNA]</scope>
    <source>
        <strain evidence="13 14">151-6</strain>
    </source>
</reference>
<feature type="binding site" evidence="11">
    <location>
        <position position="144"/>
    </location>
    <ligand>
        <name>Zn(2+)</name>
        <dbReference type="ChEBI" id="CHEBI:29105"/>
    </ligand>
</feature>
<dbReference type="KEGG" id="bvq:FHE72_13070"/>
<dbReference type="InterPro" id="IPR014729">
    <property type="entry name" value="Rossmann-like_a/b/a_fold"/>
</dbReference>
<dbReference type="InterPro" id="IPR041872">
    <property type="entry name" value="Anticodon_Met"/>
</dbReference>
<dbReference type="SUPFAM" id="SSF52374">
    <property type="entry name" value="Nucleotidylyl transferase"/>
    <property type="match status" value="1"/>
</dbReference>
<dbReference type="GO" id="GO:0046872">
    <property type="term" value="F:metal ion binding"/>
    <property type="evidence" value="ECO:0007669"/>
    <property type="project" value="UniProtKB-KW"/>
</dbReference>
<dbReference type="InterPro" id="IPR009080">
    <property type="entry name" value="tRNAsynth_Ia_anticodon-bd"/>
</dbReference>
<dbReference type="PRINTS" id="PR01041">
    <property type="entry name" value="TRNASYNTHMET"/>
</dbReference>
<dbReference type="Gene3D" id="1.10.730.10">
    <property type="entry name" value="Isoleucyl-tRNA Synthetase, Domain 1"/>
    <property type="match status" value="1"/>
</dbReference>
<comment type="catalytic activity">
    <reaction evidence="10 11">
        <text>tRNA(Met) + L-methionine + ATP = L-methionyl-tRNA(Met) + AMP + diphosphate</text>
        <dbReference type="Rhea" id="RHEA:13481"/>
        <dbReference type="Rhea" id="RHEA-COMP:9667"/>
        <dbReference type="Rhea" id="RHEA-COMP:9698"/>
        <dbReference type="ChEBI" id="CHEBI:30616"/>
        <dbReference type="ChEBI" id="CHEBI:33019"/>
        <dbReference type="ChEBI" id="CHEBI:57844"/>
        <dbReference type="ChEBI" id="CHEBI:78442"/>
        <dbReference type="ChEBI" id="CHEBI:78530"/>
        <dbReference type="ChEBI" id="CHEBI:456215"/>
        <dbReference type="EC" id="6.1.1.10"/>
    </reaction>
</comment>
<dbReference type="InterPro" id="IPR023458">
    <property type="entry name" value="Met-tRNA_ligase_1"/>
</dbReference>
<feature type="binding site" evidence="11">
    <location>
        <position position="153"/>
    </location>
    <ligand>
        <name>Zn(2+)</name>
        <dbReference type="ChEBI" id="CHEBI:29105"/>
    </ligand>
</feature>
<evidence type="ECO:0000256" key="9">
    <source>
        <dbReference type="ARBA" id="ARBA00023146"/>
    </source>
</evidence>
<keyword evidence="7 11" id="KW-0067">ATP-binding</keyword>
<feature type="short sequence motif" description="'KMSKS' region" evidence="11">
    <location>
        <begin position="328"/>
        <end position="332"/>
    </location>
</feature>
<evidence type="ECO:0000256" key="7">
    <source>
        <dbReference type="ARBA" id="ARBA00022840"/>
    </source>
</evidence>
<evidence type="ECO:0000256" key="10">
    <source>
        <dbReference type="ARBA" id="ARBA00047364"/>
    </source>
</evidence>
<dbReference type="Gene3D" id="2.20.28.20">
    <property type="entry name" value="Methionyl-tRNA synthetase, Zn-domain"/>
    <property type="match status" value="1"/>
</dbReference>
<evidence type="ECO:0000256" key="8">
    <source>
        <dbReference type="ARBA" id="ARBA00022917"/>
    </source>
</evidence>
<organism evidence="13 14">
    <name type="scientific">Rossellomorea vietnamensis</name>
    <dbReference type="NCBI Taxonomy" id="218284"/>
    <lineage>
        <taxon>Bacteria</taxon>
        <taxon>Bacillati</taxon>
        <taxon>Bacillota</taxon>
        <taxon>Bacilli</taxon>
        <taxon>Bacillales</taxon>
        <taxon>Bacillaceae</taxon>
        <taxon>Rossellomorea</taxon>
    </lineage>
</organism>
<evidence type="ECO:0000313" key="13">
    <source>
        <dbReference type="EMBL" id="QHE61840.1"/>
    </source>
</evidence>
<keyword evidence="11" id="KW-0862">Zinc</keyword>
<dbReference type="SUPFAM" id="SSF47323">
    <property type="entry name" value="Anticodon-binding domain of a subclass of class I aminoacyl-tRNA synthetases"/>
    <property type="match status" value="1"/>
</dbReference>
<comment type="cofactor">
    <cofactor evidence="11">
        <name>Zn(2+)</name>
        <dbReference type="ChEBI" id="CHEBI:29105"/>
    </cofactor>
    <text evidence="11">Binds 1 zinc ion per subunit.</text>
</comment>
<evidence type="ECO:0000256" key="11">
    <source>
        <dbReference type="HAMAP-Rule" id="MF_00098"/>
    </source>
</evidence>
<dbReference type="RefSeq" id="WP_159362121.1">
    <property type="nucleotide sequence ID" value="NZ_CP047394.1"/>
</dbReference>
<dbReference type="EC" id="6.1.1.10" evidence="11"/>
<feature type="binding site" evidence="11">
    <location>
        <position position="156"/>
    </location>
    <ligand>
        <name>Zn(2+)</name>
        <dbReference type="ChEBI" id="CHEBI:29105"/>
    </ligand>
</feature>
<comment type="subcellular location">
    <subcellularLocation>
        <location evidence="2 11">Cytoplasm</location>
    </subcellularLocation>
</comment>
<dbReference type="GO" id="GO:0004825">
    <property type="term" value="F:methionine-tRNA ligase activity"/>
    <property type="evidence" value="ECO:0007669"/>
    <property type="project" value="UniProtKB-UniRule"/>
</dbReference>
<dbReference type="AlphaFoldDB" id="A0A6I6UT94"/>
<evidence type="ECO:0000256" key="3">
    <source>
        <dbReference type="ARBA" id="ARBA00008258"/>
    </source>
</evidence>
<dbReference type="GO" id="GO:0005829">
    <property type="term" value="C:cytosol"/>
    <property type="evidence" value="ECO:0007669"/>
    <property type="project" value="TreeGrafter"/>
</dbReference>
<evidence type="ECO:0000256" key="4">
    <source>
        <dbReference type="ARBA" id="ARBA00022490"/>
    </source>
</evidence>